<gene>
    <name evidence="1" type="ORF">SARC_08076</name>
</gene>
<dbReference type="AlphaFoldDB" id="A0A0L0FRT4"/>
<reference evidence="1 2" key="1">
    <citation type="submission" date="2011-02" db="EMBL/GenBank/DDBJ databases">
        <title>The Genome Sequence of Sphaeroforma arctica JP610.</title>
        <authorList>
            <consortium name="The Broad Institute Genome Sequencing Platform"/>
            <person name="Russ C."/>
            <person name="Cuomo C."/>
            <person name="Young S.K."/>
            <person name="Zeng Q."/>
            <person name="Gargeya S."/>
            <person name="Alvarado L."/>
            <person name="Berlin A."/>
            <person name="Chapman S.B."/>
            <person name="Chen Z."/>
            <person name="Freedman E."/>
            <person name="Gellesch M."/>
            <person name="Goldberg J."/>
            <person name="Griggs A."/>
            <person name="Gujja S."/>
            <person name="Heilman E."/>
            <person name="Heiman D."/>
            <person name="Howarth C."/>
            <person name="Mehta T."/>
            <person name="Neiman D."/>
            <person name="Pearson M."/>
            <person name="Roberts A."/>
            <person name="Saif S."/>
            <person name="Shea T."/>
            <person name="Shenoy N."/>
            <person name="Sisk P."/>
            <person name="Stolte C."/>
            <person name="Sykes S."/>
            <person name="White J."/>
            <person name="Yandava C."/>
            <person name="Burger G."/>
            <person name="Gray M.W."/>
            <person name="Holland P.W.H."/>
            <person name="King N."/>
            <person name="Lang F.B.F."/>
            <person name="Roger A.J."/>
            <person name="Ruiz-Trillo I."/>
            <person name="Haas B."/>
            <person name="Nusbaum C."/>
            <person name="Birren B."/>
        </authorList>
    </citation>
    <scope>NUCLEOTIDE SEQUENCE [LARGE SCALE GENOMIC DNA]</scope>
    <source>
        <strain evidence="1 2">JP610</strain>
    </source>
</reference>
<protein>
    <submittedName>
        <fullName evidence="1">Uncharacterized protein</fullName>
    </submittedName>
</protein>
<proteinExistence type="predicted"/>
<dbReference type="Proteomes" id="UP000054560">
    <property type="component" value="Unassembled WGS sequence"/>
</dbReference>
<sequence length="82" mass="8956">MYVNHFSSRAISNVVFLNLDVSKSFWGASAQSDFDSSLIVDVKAGGACERRRVFAGSGRGLSGCAMEVEYRENFVNVTLLTN</sequence>
<dbReference type="EMBL" id="KQ242288">
    <property type="protein sequence ID" value="KNC79532.1"/>
    <property type="molecule type" value="Genomic_DNA"/>
</dbReference>
<dbReference type="RefSeq" id="XP_014153434.1">
    <property type="nucleotide sequence ID" value="XM_014297959.1"/>
</dbReference>
<keyword evidence="2" id="KW-1185">Reference proteome</keyword>
<evidence type="ECO:0000313" key="2">
    <source>
        <dbReference type="Proteomes" id="UP000054560"/>
    </source>
</evidence>
<organism evidence="1 2">
    <name type="scientific">Sphaeroforma arctica JP610</name>
    <dbReference type="NCBI Taxonomy" id="667725"/>
    <lineage>
        <taxon>Eukaryota</taxon>
        <taxon>Ichthyosporea</taxon>
        <taxon>Ichthyophonida</taxon>
        <taxon>Sphaeroforma</taxon>
    </lineage>
</organism>
<name>A0A0L0FRT4_9EUKA</name>
<accession>A0A0L0FRT4</accession>
<evidence type="ECO:0000313" key="1">
    <source>
        <dbReference type="EMBL" id="KNC79532.1"/>
    </source>
</evidence>
<dbReference type="GeneID" id="25908580"/>